<reference evidence="2" key="2">
    <citation type="submission" date="2017-07" db="EMBL/GenBank/DDBJ databases">
        <title>WGS assembly of Populus trichocarpa.</title>
        <authorList>
            <person name="Tuskan G."/>
            <person name="Difazio S."/>
            <person name="Jansson S."/>
            <person name="Bohlmann J."/>
            <person name="Grigoriev I."/>
            <person name="Hellsten U."/>
            <person name="Putnam N."/>
            <person name="Ralph S."/>
            <person name="Rombauts S."/>
            <person name="Salamov A."/>
            <person name="Schein J."/>
            <person name="Sterck L."/>
            <person name="Aerts A."/>
            <person name="Bhalerao R."/>
            <person name="Bhalerao R."/>
            <person name="Blaudez D."/>
            <person name="Boerjan W."/>
            <person name="Brun A."/>
            <person name="Brunner A."/>
            <person name="Busov V."/>
            <person name="Campbell M."/>
            <person name="Carlson J."/>
            <person name="Chalot M."/>
            <person name="Chapman J."/>
            <person name="Chen G."/>
            <person name="Cooper D."/>
            <person name="Coutinho P."/>
            <person name="Couturier J."/>
            <person name="Covert S."/>
            <person name="Cronk Q."/>
            <person name="Cunningham R."/>
            <person name="Davis J."/>
            <person name="Degroeve S."/>
            <person name="Dejardin A."/>
            <person name="Depamphilis C."/>
            <person name="Detter J."/>
            <person name="Dirks B."/>
            <person name="Dubchak I."/>
            <person name="Duplessis S."/>
            <person name="Ehlting J."/>
            <person name="Ellis B."/>
            <person name="Gendler K."/>
            <person name="Goodstein D."/>
            <person name="Gribskov M."/>
            <person name="Grimwood J."/>
            <person name="Groover A."/>
            <person name="Gunter L."/>
            <person name="Hamberger B."/>
            <person name="Heinze B."/>
            <person name="Helariutta Y."/>
            <person name="Henrissat B."/>
            <person name="Holligan D."/>
            <person name="Holt R."/>
            <person name="Huang W."/>
            <person name="Islam-Faridi N."/>
            <person name="Jones S."/>
            <person name="Jones-Rhoades M."/>
            <person name="Jorgensen R."/>
            <person name="Joshi C."/>
            <person name="Kangasjarvi J."/>
            <person name="Karlsson J."/>
            <person name="Kelleher C."/>
            <person name="Kirkpatrick R."/>
            <person name="Kirst M."/>
            <person name="Kohler A."/>
            <person name="Kalluri U."/>
            <person name="Larimer F."/>
            <person name="Leebens-Mack J."/>
            <person name="Leple J."/>
            <person name="Locascio P."/>
            <person name="Lou Y."/>
            <person name="Lucas S."/>
            <person name="Martin F."/>
            <person name="Montanini B."/>
            <person name="Napoli C."/>
            <person name="Nelson D."/>
            <person name="Nelson C."/>
            <person name="Nieminen K."/>
            <person name="Nilsson O."/>
            <person name="Pereda V."/>
            <person name="Peter G."/>
            <person name="Philippe R."/>
            <person name="Pilate G."/>
            <person name="Poliakov A."/>
            <person name="Razumovskaya J."/>
            <person name="Richardson P."/>
            <person name="Rinaldi C."/>
            <person name="Ritland K."/>
            <person name="Rouze P."/>
            <person name="Ryaboy D."/>
            <person name="Schmutz J."/>
            <person name="Schrader J."/>
            <person name="Segerman B."/>
            <person name="Shin H."/>
            <person name="Siddiqui A."/>
            <person name="Sterky F."/>
            <person name="Terry A."/>
            <person name="Tsai C."/>
            <person name="Uberbacher E."/>
            <person name="Unneberg P."/>
            <person name="Vahala J."/>
            <person name="Wall K."/>
            <person name="Wessler S."/>
            <person name="Yang G."/>
            <person name="Yin T."/>
            <person name="Douglas C."/>
            <person name="Marra M."/>
            <person name="Sandberg G."/>
            <person name="Van De Peer Y."/>
            <person name="Rokhsar D."/>
        </authorList>
    </citation>
    <scope>NUCLEOTIDE SEQUENCE</scope>
    <source>
        <strain evidence="2">Nisqually-1</strain>
    </source>
</reference>
<accession>A0A3N7FLR3</accession>
<evidence type="ECO:0000313" key="2">
    <source>
        <dbReference type="EMBL" id="RQO95335.1"/>
    </source>
</evidence>
<reference evidence="2 4" key="1">
    <citation type="journal article" date="2006" name="Science">
        <title>The genome of black cottonwood, Populus trichocarpa (Torr. &amp; Gray).</title>
        <authorList>
            <person name="Tuskan G.A."/>
            <person name="Difazio S."/>
            <person name="Jansson S."/>
            <person name="Bohlmann J."/>
            <person name="Grigoriev I."/>
            <person name="Hellsten U."/>
            <person name="Putnam N."/>
            <person name="Ralph S."/>
            <person name="Rombauts S."/>
            <person name="Salamov A."/>
            <person name="Schein J."/>
            <person name="Sterck L."/>
            <person name="Aerts A."/>
            <person name="Bhalerao R.R."/>
            <person name="Bhalerao R.P."/>
            <person name="Blaudez D."/>
            <person name="Boerjan W."/>
            <person name="Brun A."/>
            <person name="Brunner A."/>
            <person name="Busov V."/>
            <person name="Campbell M."/>
            <person name="Carlson J."/>
            <person name="Chalot M."/>
            <person name="Chapman J."/>
            <person name="Chen G.L."/>
            <person name="Cooper D."/>
            <person name="Coutinho P.M."/>
            <person name="Couturier J."/>
            <person name="Covert S."/>
            <person name="Cronk Q."/>
            <person name="Cunningham R."/>
            <person name="Davis J."/>
            <person name="Degroeve S."/>
            <person name="Dejardin A."/>
            <person name="Depamphilis C."/>
            <person name="Detter J."/>
            <person name="Dirks B."/>
            <person name="Dubchak I."/>
            <person name="Duplessis S."/>
            <person name="Ehlting J."/>
            <person name="Ellis B."/>
            <person name="Gendler K."/>
            <person name="Goodstein D."/>
            <person name="Gribskov M."/>
            <person name="Grimwood J."/>
            <person name="Groover A."/>
            <person name="Gunter L."/>
            <person name="Hamberger B."/>
            <person name="Heinze B."/>
            <person name="Helariutta Y."/>
            <person name="Henrissat B."/>
            <person name="Holligan D."/>
            <person name="Holt R."/>
            <person name="Huang W."/>
            <person name="Islam-Faridi N."/>
            <person name="Jones S."/>
            <person name="Jones-Rhoades M."/>
            <person name="Jorgensen R."/>
            <person name="Joshi C."/>
            <person name="Kangasjarvi J."/>
            <person name="Karlsson J."/>
            <person name="Kelleher C."/>
            <person name="Kirkpatrick R."/>
            <person name="Kirst M."/>
            <person name="Kohler A."/>
            <person name="Kalluri U."/>
            <person name="Larimer F."/>
            <person name="Leebens-Mack J."/>
            <person name="Leple J.C."/>
            <person name="Locascio P."/>
            <person name="Lou Y."/>
            <person name="Lucas S."/>
            <person name="Martin F."/>
            <person name="Montanini B."/>
            <person name="Napoli C."/>
            <person name="Nelson D.R."/>
            <person name="Nelson C."/>
            <person name="Nieminen K."/>
            <person name="Nilsson O."/>
            <person name="Pereda V."/>
            <person name="Peter G."/>
            <person name="Philippe R."/>
            <person name="Pilate G."/>
            <person name="Poliakov A."/>
            <person name="Razumovskaya J."/>
            <person name="Richardson P."/>
            <person name="Rinaldi C."/>
            <person name="Ritland K."/>
            <person name="Rouze P."/>
            <person name="Ryaboy D."/>
            <person name="Schmutz J."/>
            <person name="Schrader J."/>
            <person name="Segerman B."/>
            <person name="Shin H."/>
            <person name="Siddiqui A."/>
            <person name="Sterky F."/>
            <person name="Terry A."/>
            <person name="Tsai C.J."/>
            <person name="Uberbacher E."/>
            <person name="Unneberg P."/>
            <person name="Vahala J."/>
            <person name="Wall K."/>
            <person name="Wessler S."/>
            <person name="Yang G."/>
            <person name="Yin T."/>
            <person name="Douglas C."/>
            <person name="Marra M."/>
            <person name="Sandberg G."/>
            <person name="Van de Peer Y."/>
            <person name="Rokhsar D."/>
        </authorList>
    </citation>
    <scope>NUCLEOTIDE SEQUENCE [LARGE SCALE GENOMIC DNA]</scope>
    <source>
        <strain evidence="4">cv. Nisqually</strain>
        <strain evidence="2">Nisqually-1</strain>
    </source>
</reference>
<proteinExistence type="predicted"/>
<dbReference type="EMBL" id="CM009306">
    <property type="protein sequence ID" value="RQP02141.1"/>
    <property type="molecule type" value="Genomic_DNA"/>
</dbReference>
<dbReference type="EMBL" id="KZ624088">
    <property type="protein sequence ID" value="RQO95335.1"/>
    <property type="molecule type" value="Genomic_DNA"/>
</dbReference>
<sequence>MGYRERSTSRRAAFLRWLVFFFHDAASFDAEAARSSRNSEPFRPEEEMVAAARHFSTAHKVRFG</sequence>
<dbReference type="Gramene" id="Potri.017G101650.1.v4.1">
    <property type="protein sequence ID" value="Potri.017G101650.1.v4.1"/>
    <property type="gene ID" value="Potri.017G101650.v4.1"/>
</dbReference>
<gene>
    <name evidence="3" type="ORF">POPTR_017G101650</name>
    <name evidence="2" type="ORF">POPTR_T179201</name>
</gene>
<organism evidence="2">
    <name type="scientific">Populus trichocarpa</name>
    <name type="common">Western balsam poplar</name>
    <name type="synonym">Populus balsamifera subsp. trichocarpa</name>
    <dbReference type="NCBI Taxonomy" id="3694"/>
    <lineage>
        <taxon>Eukaryota</taxon>
        <taxon>Viridiplantae</taxon>
        <taxon>Streptophyta</taxon>
        <taxon>Embryophyta</taxon>
        <taxon>Tracheophyta</taxon>
        <taxon>Spermatophyta</taxon>
        <taxon>Magnoliopsida</taxon>
        <taxon>eudicotyledons</taxon>
        <taxon>Gunneridae</taxon>
        <taxon>Pentapetalae</taxon>
        <taxon>rosids</taxon>
        <taxon>fabids</taxon>
        <taxon>Malpighiales</taxon>
        <taxon>Salicaceae</taxon>
        <taxon>Saliceae</taxon>
        <taxon>Populus</taxon>
    </lineage>
</organism>
<name>A0A3N7FLR3_POPTR</name>
<feature type="signal peptide" evidence="1">
    <location>
        <begin position="1"/>
        <end position="27"/>
    </location>
</feature>
<dbReference type="Proteomes" id="UP000006729">
    <property type="component" value="Chromosome 17"/>
</dbReference>
<evidence type="ECO:0000256" key="1">
    <source>
        <dbReference type="SAM" id="SignalP"/>
    </source>
</evidence>
<dbReference type="AlphaFoldDB" id="A0A3N7FLR3"/>
<evidence type="ECO:0000313" key="4">
    <source>
        <dbReference type="Proteomes" id="UP000006729"/>
    </source>
</evidence>
<keyword evidence="1" id="KW-0732">Signal</keyword>
<evidence type="ECO:0000313" key="3">
    <source>
        <dbReference type="EMBL" id="RQP02141.1"/>
    </source>
</evidence>
<keyword evidence="4" id="KW-1185">Reference proteome</keyword>
<protein>
    <submittedName>
        <fullName evidence="2">Uncharacterized protein</fullName>
    </submittedName>
</protein>
<feature type="chain" id="PRO_5040591760" evidence="1">
    <location>
        <begin position="28"/>
        <end position="64"/>
    </location>
</feature>